<sequence>MKLSSITVVSCVSALLAAVPVTANFAYGVPWAADNSWAGSVTDRTVSWYHHWEYGRVSSIRDAVEYVPMYWGPKKKSAWNKVKAHFINHPPKHILAFNEPDIESQAGMTPSEAVNEFMKELQPLAEKGIKVSSPQMVYDLGWLEDFMKKCKSKGCKISFIALHWYGGPQDLGAFTHWVEGVHKQFNLPIWITEFGLTRASNPSDGDVKDFMQKAIDWMSSKDYIERAAWNGCYDIHDPPDGFATPLNAFFSTGGSLRDTAHTWLAGKGSNQLLSQNEKEVEEACDDDSKSKRHVAHAMMQKRRGNYVRN</sequence>
<accession>A0AAF0EF09</accession>
<evidence type="ECO:0000313" key="3">
    <source>
        <dbReference type="EMBL" id="WFD24373.1"/>
    </source>
</evidence>
<organism evidence="3 4">
    <name type="scientific">Malassezia equina</name>
    <dbReference type="NCBI Taxonomy" id="1381935"/>
    <lineage>
        <taxon>Eukaryota</taxon>
        <taxon>Fungi</taxon>
        <taxon>Dikarya</taxon>
        <taxon>Basidiomycota</taxon>
        <taxon>Ustilaginomycotina</taxon>
        <taxon>Malasseziomycetes</taxon>
        <taxon>Malasseziales</taxon>
        <taxon>Malasseziaceae</taxon>
        <taxon>Malassezia</taxon>
    </lineage>
</organism>
<dbReference type="Proteomes" id="UP001214415">
    <property type="component" value="Chromosome 6"/>
</dbReference>
<dbReference type="PANTHER" id="PTHR34154">
    <property type="entry name" value="ALKALI-SENSITIVE LINKAGE PROTEIN 1"/>
    <property type="match status" value="1"/>
</dbReference>
<dbReference type="PANTHER" id="PTHR34154:SF3">
    <property type="entry name" value="ALKALI-SENSITIVE LINKAGE PROTEIN 1"/>
    <property type="match status" value="1"/>
</dbReference>
<dbReference type="EMBL" id="CP119905">
    <property type="protein sequence ID" value="WFD24373.1"/>
    <property type="molecule type" value="Genomic_DNA"/>
</dbReference>
<dbReference type="SUPFAM" id="SSF51445">
    <property type="entry name" value="(Trans)glycosidases"/>
    <property type="match status" value="1"/>
</dbReference>
<name>A0AAF0EF09_9BASI</name>
<evidence type="ECO:0000313" key="4">
    <source>
        <dbReference type="Proteomes" id="UP001214415"/>
    </source>
</evidence>
<proteinExistence type="predicted"/>
<keyword evidence="1" id="KW-0732">Signal</keyword>
<gene>
    <name evidence="3" type="ORF">MEQU1_003073</name>
</gene>
<dbReference type="Pfam" id="PF11790">
    <property type="entry name" value="Glyco_hydro_cc"/>
    <property type="match status" value="1"/>
</dbReference>
<dbReference type="GO" id="GO:0071966">
    <property type="term" value="P:fungal-type cell wall polysaccharide metabolic process"/>
    <property type="evidence" value="ECO:0007669"/>
    <property type="project" value="TreeGrafter"/>
</dbReference>
<feature type="signal peptide" evidence="1">
    <location>
        <begin position="1"/>
        <end position="18"/>
    </location>
</feature>
<dbReference type="InterPro" id="IPR053183">
    <property type="entry name" value="ASL1"/>
</dbReference>
<protein>
    <recommendedName>
        <fullName evidence="2">Asl1-like glycosyl hydrolase catalytic domain-containing protein</fullName>
    </recommendedName>
</protein>
<dbReference type="Gene3D" id="3.20.20.80">
    <property type="entry name" value="Glycosidases"/>
    <property type="match status" value="1"/>
</dbReference>
<evidence type="ECO:0000256" key="1">
    <source>
        <dbReference type="SAM" id="SignalP"/>
    </source>
</evidence>
<dbReference type="InterPro" id="IPR017853">
    <property type="entry name" value="GH"/>
</dbReference>
<feature type="domain" description="Asl1-like glycosyl hydrolase catalytic" evidence="2">
    <location>
        <begin position="33"/>
        <end position="260"/>
    </location>
</feature>
<dbReference type="GO" id="GO:0009277">
    <property type="term" value="C:fungal-type cell wall"/>
    <property type="evidence" value="ECO:0007669"/>
    <property type="project" value="TreeGrafter"/>
</dbReference>
<keyword evidence="4" id="KW-1185">Reference proteome</keyword>
<evidence type="ECO:0000259" key="2">
    <source>
        <dbReference type="Pfam" id="PF11790"/>
    </source>
</evidence>
<dbReference type="InterPro" id="IPR024655">
    <property type="entry name" value="Asl1_glyco_hydro_catalytic"/>
</dbReference>
<reference evidence="3" key="1">
    <citation type="submission" date="2023-03" db="EMBL/GenBank/DDBJ databases">
        <title>Mating type loci evolution in Malassezia.</title>
        <authorList>
            <person name="Coelho M.A."/>
        </authorList>
    </citation>
    <scope>NUCLEOTIDE SEQUENCE</scope>
    <source>
        <strain evidence="3">CBS 12830</strain>
    </source>
</reference>
<dbReference type="AlphaFoldDB" id="A0AAF0EF09"/>
<feature type="chain" id="PRO_5041939830" description="Asl1-like glycosyl hydrolase catalytic domain-containing protein" evidence="1">
    <location>
        <begin position="19"/>
        <end position="309"/>
    </location>
</feature>